<evidence type="ECO:0000313" key="3">
    <source>
        <dbReference type="EMBL" id="MCE7511255.1"/>
    </source>
</evidence>
<dbReference type="SUPFAM" id="SSF51735">
    <property type="entry name" value="NAD(P)-binding Rossmann-fold domains"/>
    <property type="match status" value="1"/>
</dbReference>
<dbReference type="RefSeq" id="WP_022996606.1">
    <property type="nucleotide sequence ID" value="NZ_CP169221.1"/>
</dbReference>
<dbReference type="PANTHER" id="PTHR43574">
    <property type="entry name" value="EPIMERASE-RELATED"/>
    <property type="match status" value="1"/>
</dbReference>
<sequence length="275" mass="30086">MSHILIAGLGDLGGGLARALSDEGHSISAIRRSPRAPRGVQVYAQDLVRDTPLLPPEPVDLLVIVMTPSEYSEAGYRAAYLTAPGRLLDALAQRQPLPPTLFVSSTAVYGDLQGDVDEDTSPVPRRYNGQVMLAAEEAISARAPSTAVRFSGIYGPGRTRLLRKVEQLSQGQDAPPAPVWTNRIHRDDCVGLLHTLARRWLAGQTVSPVVLGTDNHPVSNLTVYRYLAELHGWPLTLEEAPPSGKRLFSRFIAEGGYRLRYPDYREGYRGLSQVL</sequence>
<reference evidence="3" key="1">
    <citation type="submission" date="2022-01" db="EMBL/GenBank/DDBJ databases">
        <authorList>
            <person name="Karlyshev A.V."/>
            <person name="Jaspars M."/>
        </authorList>
    </citation>
    <scope>NUCLEOTIDE SEQUENCE</scope>
    <source>
        <strain evidence="3">AGSA3-2</strain>
    </source>
</reference>
<dbReference type="InterPro" id="IPR001509">
    <property type="entry name" value="Epimerase_deHydtase"/>
</dbReference>
<gene>
    <name evidence="3" type="ORF">LZG35_21685</name>
</gene>
<evidence type="ECO:0000256" key="1">
    <source>
        <dbReference type="ARBA" id="ARBA00023027"/>
    </source>
</evidence>
<dbReference type="Gene3D" id="3.40.50.720">
    <property type="entry name" value="NAD(P)-binding Rossmann-like Domain"/>
    <property type="match status" value="1"/>
</dbReference>
<protein>
    <submittedName>
        <fullName evidence="3">NAD-dependent dehydratase</fullName>
    </submittedName>
</protein>
<dbReference type="EMBL" id="JAJVKT010000048">
    <property type="protein sequence ID" value="MCE7511255.1"/>
    <property type="molecule type" value="Genomic_DNA"/>
</dbReference>
<dbReference type="AlphaFoldDB" id="A0A9Q3W8Y9"/>
<dbReference type="InterPro" id="IPR036291">
    <property type="entry name" value="NAD(P)-bd_dom_sf"/>
</dbReference>
<keyword evidence="1" id="KW-0520">NAD</keyword>
<name>A0A9Q3W8Y9_9GAMM</name>
<dbReference type="Pfam" id="PF01370">
    <property type="entry name" value="Epimerase"/>
    <property type="match status" value="1"/>
</dbReference>
<feature type="domain" description="NAD-dependent epimerase/dehydratase" evidence="2">
    <location>
        <begin position="4"/>
        <end position="181"/>
    </location>
</feature>
<accession>A0A9Q3W8Y9</accession>
<evidence type="ECO:0000313" key="4">
    <source>
        <dbReference type="Proteomes" id="UP001107961"/>
    </source>
</evidence>
<evidence type="ECO:0000259" key="2">
    <source>
        <dbReference type="Pfam" id="PF01370"/>
    </source>
</evidence>
<keyword evidence="4" id="KW-1185">Reference proteome</keyword>
<organism evidence="3 4">
    <name type="scientific">Alloalcanivorax xenomutans</name>
    <dbReference type="NCBI Taxonomy" id="1094342"/>
    <lineage>
        <taxon>Bacteria</taxon>
        <taxon>Pseudomonadati</taxon>
        <taxon>Pseudomonadota</taxon>
        <taxon>Gammaproteobacteria</taxon>
        <taxon>Oceanospirillales</taxon>
        <taxon>Alcanivoracaceae</taxon>
        <taxon>Alloalcanivorax</taxon>
    </lineage>
</organism>
<comment type="caution">
    <text evidence="3">The sequence shown here is derived from an EMBL/GenBank/DDBJ whole genome shotgun (WGS) entry which is preliminary data.</text>
</comment>
<dbReference type="Proteomes" id="UP001107961">
    <property type="component" value="Unassembled WGS sequence"/>
</dbReference>
<proteinExistence type="predicted"/>